<dbReference type="InterPro" id="IPR000719">
    <property type="entry name" value="Prot_kinase_dom"/>
</dbReference>
<dbReference type="InterPro" id="IPR011009">
    <property type="entry name" value="Kinase-like_dom_sf"/>
</dbReference>
<gene>
    <name evidence="11" type="ORF">DB88DRAFT_484638</name>
</gene>
<dbReference type="GO" id="GO:0005524">
    <property type="term" value="F:ATP binding"/>
    <property type="evidence" value="ECO:0007669"/>
    <property type="project" value="UniProtKB-KW"/>
</dbReference>
<protein>
    <recommendedName>
        <fullName evidence="1">non-specific serine/threonine protein kinase</fullName>
        <ecNumber evidence="1">2.7.11.1</ecNumber>
    </recommendedName>
</protein>
<feature type="compositionally biased region" description="Low complexity" evidence="9">
    <location>
        <begin position="108"/>
        <end position="122"/>
    </location>
</feature>
<evidence type="ECO:0000256" key="2">
    <source>
        <dbReference type="ARBA" id="ARBA00022527"/>
    </source>
</evidence>
<dbReference type="Gene3D" id="3.30.200.20">
    <property type="entry name" value="Phosphorylase Kinase, domain 1"/>
    <property type="match status" value="1"/>
</dbReference>
<evidence type="ECO:0000259" key="10">
    <source>
        <dbReference type="PROSITE" id="PS50011"/>
    </source>
</evidence>
<dbReference type="AlphaFoldDB" id="A0AAD9L7L8"/>
<dbReference type="GO" id="GO:0005634">
    <property type="term" value="C:nucleus"/>
    <property type="evidence" value="ECO:0007669"/>
    <property type="project" value="TreeGrafter"/>
</dbReference>
<reference evidence="11" key="1">
    <citation type="submission" date="2023-02" db="EMBL/GenBank/DDBJ databases">
        <title>Identification and recombinant expression of a fungal hydrolase from Papiliotrema laurentii that hydrolyzes apple cutin and clears colloidal polyester polyurethane.</title>
        <authorList>
            <consortium name="DOE Joint Genome Institute"/>
            <person name="Roman V.A."/>
            <person name="Bojanowski C."/>
            <person name="Crable B.R."/>
            <person name="Wagner D.N."/>
            <person name="Hung C.S."/>
            <person name="Nadeau L.J."/>
            <person name="Schratz L."/>
            <person name="Haridas S."/>
            <person name="Pangilinan J."/>
            <person name="Lipzen A."/>
            <person name="Na H."/>
            <person name="Yan M."/>
            <person name="Ng V."/>
            <person name="Grigoriev I.V."/>
            <person name="Spatafora J.W."/>
            <person name="Barlow D."/>
            <person name="Biffinger J."/>
            <person name="Kelley-Loughnane N."/>
            <person name="Varaljay V.A."/>
            <person name="Crookes-Goodson W.J."/>
        </authorList>
    </citation>
    <scope>NUCLEOTIDE SEQUENCE</scope>
    <source>
        <strain evidence="11">5307AH</strain>
    </source>
</reference>
<evidence type="ECO:0000256" key="5">
    <source>
        <dbReference type="ARBA" id="ARBA00022777"/>
    </source>
</evidence>
<keyword evidence="3" id="KW-0808">Transferase</keyword>
<dbReference type="GO" id="GO:0035556">
    <property type="term" value="P:intracellular signal transduction"/>
    <property type="evidence" value="ECO:0007669"/>
    <property type="project" value="TreeGrafter"/>
</dbReference>
<dbReference type="PANTHER" id="PTHR24419">
    <property type="entry name" value="INTERLEUKIN-1 RECEPTOR-ASSOCIATED KINASE"/>
    <property type="match status" value="1"/>
</dbReference>
<dbReference type="GO" id="GO:0005737">
    <property type="term" value="C:cytoplasm"/>
    <property type="evidence" value="ECO:0007669"/>
    <property type="project" value="TreeGrafter"/>
</dbReference>
<dbReference type="EC" id="2.7.11.1" evidence="1"/>
<evidence type="ECO:0000256" key="3">
    <source>
        <dbReference type="ARBA" id="ARBA00022679"/>
    </source>
</evidence>
<dbReference type="SMART" id="SM01331">
    <property type="entry name" value="DUF3635"/>
    <property type="match status" value="1"/>
</dbReference>
<evidence type="ECO:0000256" key="1">
    <source>
        <dbReference type="ARBA" id="ARBA00012513"/>
    </source>
</evidence>
<proteinExistence type="predicted"/>
<dbReference type="EMBL" id="JAODAN010000003">
    <property type="protein sequence ID" value="KAK1925657.1"/>
    <property type="molecule type" value="Genomic_DNA"/>
</dbReference>
<evidence type="ECO:0000256" key="6">
    <source>
        <dbReference type="ARBA" id="ARBA00022840"/>
    </source>
</evidence>
<sequence length="583" mass="63887">MSTVGARTRKVTTYGRKKTQIITVHADFTPVKTKPTSINLDSSSDEDSSPVVAKRPPLSAKLSQDAIGARQNILQVDTRKEKPEKQDAKGKAKAIGVVKPTNEEVSTKPKPAKSAKPSRAPRTVAKAKKRIETPLPTLVHTPRTSDRADPALQSPPPTRGPATKDEIPDLAVQLFGLDIESSSTPAAPESLQPPSPIDQLVAACDIPSVIPFAELLSSTALRDILPGRARINVKKIGEASYSEVYSINRGKEQVVIKVIPLLPGCADDPHDDTVELPDCSSPQDVLRELEITRTLSSLDGEGFVGFKGIFVAQGIYPSALLDQWWAYKQECGSSSLRPDAFASEQQYAIIVLADGGPDLESFTFSKSCGWIEAGGVFWQVVDALARAEESCSFEHRDLHEGQILIAPVDQTTDTGSSNPSSTGVQATIIDFGLSRLYSDHHRVVFASLPDEAYEGVGEQWDVYRAIREEMQEDWEDYHPITNVMWLRYILRYMIHSKDLRKPRAMKTPLKPPGSPLRARRVPLVKRQGVAVEDATLLRRNAAACDMLTSMEKALSDALGEKRGARSLVTASDVLDYGREMGWM</sequence>
<keyword evidence="5" id="KW-0418">Kinase</keyword>
<keyword evidence="2" id="KW-0723">Serine/threonine-protein kinase</keyword>
<keyword evidence="4" id="KW-0547">Nucleotide-binding</keyword>
<evidence type="ECO:0000256" key="8">
    <source>
        <dbReference type="ARBA" id="ARBA00048679"/>
    </source>
</evidence>
<comment type="catalytic activity">
    <reaction evidence="8">
        <text>L-seryl-[protein] + ATP = O-phospho-L-seryl-[protein] + ADP + H(+)</text>
        <dbReference type="Rhea" id="RHEA:17989"/>
        <dbReference type="Rhea" id="RHEA-COMP:9863"/>
        <dbReference type="Rhea" id="RHEA-COMP:11604"/>
        <dbReference type="ChEBI" id="CHEBI:15378"/>
        <dbReference type="ChEBI" id="CHEBI:29999"/>
        <dbReference type="ChEBI" id="CHEBI:30616"/>
        <dbReference type="ChEBI" id="CHEBI:83421"/>
        <dbReference type="ChEBI" id="CHEBI:456216"/>
        <dbReference type="EC" id="2.7.11.1"/>
    </reaction>
</comment>
<accession>A0AAD9L7L8</accession>
<dbReference type="GO" id="GO:0000278">
    <property type="term" value="P:mitotic cell cycle"/>
    <property type="evidence" value="ECO:0007669"/>
    <property type="project" value="TreeGrafter"/>
</dbReference>
<dbReference type="InterPro" id="IPR024604">
    <property type="entry name" value="GSG2_C"/>
</dbReference>
<dbReference type="PROSITE" id="PS50011">
    <property type="entry name" value="PROTEIN_KINASE_DOM"/>
    <property type="match status" value="1"/>
</dbReference>
<evidence type="ECO:0000256" key="7">
    <source>
        <dbReference type="ARBA" id="ARBA00047899"/>
    </source>
</evidence>
<feature type="compositionally biased region" description="Basic and acidic residues" evidence="9">
    <location>
        <begin position="77"/>
        <end position="90"/>
    </location>
</feature>
<evidence type="ECO:0000313" key="12">
    <source>
        <dbReference type="Proteomes" id="UP001182556"/>
    </source>
</evidence>
<dbReference type="Pfam" id="PF12330">
    <property type="entry name" value="Haspin_kinase"/>
    <property type="match status" value="1"/>
</dbReference>
<dbReference type="PANTHER" id="PTHR24419:SF18">
    <property type="entry name" value="SERINE_THREONINE-PROTEIN KINASE HASPIN"/>
    <property type="match status" value="1"/>
</dbReference>
<organism evidence="11 12">
    <name type="scientific">Papiliotrema laurentii</name>
    <name type="common">Cryptococcus laurentii</name>
    <dbReference type="NCBI Taxonomy" id="5418"/>
    <lineage>
        <taxon>Eukaryota</taxon>
        <taxon>Fungi</taxon>
        <taxon>Dikarya</taxon>
        <taxon>Basidiomycota</taxon>
        <taxon>Agaricomycotina</taxon>
        <taxon>Tremellomycetes</taxon>
        <taxon>Tremellales</taxon>
        <taxon>Rhynchogastremaceae</taxon>
        <taxon>Papiliotrema</taxon>
    </lineage>
</organism>
<evidence type="ECO:0000313" key="11">
    <source>
        <dbReference type="EMBL" id="KAK1925657.1"/>
    </source>
</evidence>
<feature type="region of interest" description="Disordered" evidence="9">
    <location>
        <begin position="30"/>
        <end position="165"/>
    </location>
</feature>
<feature type="domain" description="Protein kinase" evidence="10">
    <location>
        <begin position="230"/>
        <end position="583"/>
    </location>
</feature>
<comment type="caution">
    <text evidence="11">The sequence shown here is derived from an EMBL/GenBank/DDBJ whole genome shotgun (WGS) entry which is preliminary data.</text>
</comment>
<keyword evidence="12" id="KW-1185">Reference proteome</keyword>
<dbReference type="GO" id="GO:0072354">
    <property type="term" value="F:histone H3T3 kinase activity"/>
    <property type="evidence" value="ECO:0007669"/>
    <property type="project" value="TreeGrafter"/>
</dbReference>
<evidence type="ECO:0000256" key="9">
    <source>
        <dbReference type="SAM" id="MobiDB-lite"/>
    </source>
</evidence>
<keyword evidence="6" id="KW-0067">ATP-binding</keyword>
<name>A0AAD9L7L8_PAPLA</name>
<dbReference type="Gene3D" id="1.10.510.10">
    <property type="entry name" value="Transferase(Phosphotransferase) domain 1"/>
    <property type="match status" value="1"/>
</dbReference>
<dbReference type="Proteomes" id="UP001182556">
    <property type="component" value="Unassembled WGS sequence"/>
</dbReference>
<dbReference type="SUPFAM" id="SSF56112">
    <property type="entry name" value="Protein kinase-like (PK-like)"/>
    <property type="match status" value="1"/>
</dbReference>
<evidence type="ECO:0000256" key="4">
    <source>
        <dbReference type="ARBA" id="ARBA00022741"/>
    </source>
</evidence>
<comment type="catalytic activity">
    <reaction evidence="7">
        <text>L-threonyl-[protein] + ATP = O-phospho-L-threonyl-[protein] + ADP + H(+)</text>
        <dbReference type="Rhea" id="RHEA:46608"/>
        <dbReference type="Rhea" id="RHEA-COMP:11060"/>
        <dbReference type="Rhea" id="RHEA-COMP:11605"/>
        <dbReference type="ChEBI" id="CHEBI:15378"/>
        <dbReference type="ChEBI" id="CHEBI:30013"/>
        <dbReference type="ChEBI" id="CHEBI:30616"/>
        <dbReference type="ChEBI" id="CHEBI:61977"/>
        <dbReference type="ChEBI" id="CHEBI:456216"/>
        <dbReference type="EC" id="2.7.11.1"/>
    </reaction>
</comment>